<dbReference type="Pfam" id="PF00275">
    <property type="entry name" value="EPSP_synthase"/>
    <property type="match status" value="1"/>
</dbReference>
<keyword evidence="1" id="KW-0028">Amino-acid biosynthesis</keyword>
<feature type="binding site" evidence="1">
    <location>
        <position position="169"/>
    </location>
    <ligand>
        <name>3-phosphoshikimate</name>
        <dbReference type="ChEBI" id="CHEBI:145989"/>
    </ligand>
</feature>
<proteinExistence type="inferred from homology"/>
<dbReference type="Proteomes" id="UP000683493">
    <property type="component" value="Chromosome"/>
</dbReference>
<keyword evidence="4" id="KW-1185">Reference proteome</keyword>
<comment type="pathway">
    <text evidence="1">Metabolic intermediate biosynthesis; chorismate biosynthesis; chorismate from D-erythrose 4-phosphate and phosphoenolpyruvate: step 6/7.</text>
</comment>
<dbReference type="PANTHER" id="PTHR21090">
    <property type="entry name" value="AROM/DEHYDROQUINATE SYNTHASE"/>
    <property type="match status" value="1"/>
</dbReference>
<dbReference type="InterPro" id="IPR023193">
    <property type="entry name" value="EPSP_synthase_CS"/>
</dbReference>
<dbReference type="EC" id="2.5.1.19" evidence="1"/>
<feature type="binding site" evidence="1">
    <location>
        <position position="167"/>
    </location>
    <ligand>
        <name>3-phosphoshikimate</name>
        <dbReference type="ChEBI" id="CHEBI:145989"/>
    </ligand>
</feature>
<keyword evidence="1 3" id="KW-0808">Transferase</keyword>
<comment type="subunit">
    <text evidence="1">Monomer.</text>
</comment>
<evidence type="ECO:0000313" key="3">
    <source>
        <dbReference type="EMBL" id="QWV98398.1"/>
    </source>
</evidence>
<evidence type="ECO:0000313" key="4">
    <source>
        <dbReference type="Proteomes" id="UP000683493"/>
    </source>
</evidence>
<evidence type="ECO:0000256" key="1">
    <source>
        <dbReference type="HAMAP-Rule" id="MF_00210"/>
    </source>
</evidence>
<accession>A0ABX8JKW9</accession>
<comment type="catalytic activity">
    <reaction evidence="1">
        <text>3-phosphoshikimate + phosphoenolpyruvate = 5-O-(1-carboxyvinyl)-3-phosphoshikimate + phosphate</text>
        <dbReference type="Rhea" id="RHEA:21256"/>
        <dbReference type="ChEBI" id="CHEBI:43474"/>
        <dbReference type="ChEBI" id="CHEBI:57701"/>
        <dbReference type="ChEBI" id="CHEBI:58702"/>
        <dbReference type="ChEBI" id="CHEBI:145989"/>
        <dbReference type="EC" id="2.5.1.19"/>
    </reaction>
</comment>
<dbReference type="PIRSF" id="PIRSF000505">
    <property type="entry name" value="EPSPS"/>
    <property type="match status" value="1"/>
</dbReference>
<sequence>MQSYTVQPAKGVRGEIRVPGDKSISHRSIMFGSIANGVTKVSGFLRGEDALATLEAFRAMGVQIDDDGETVTIVGKGLHGLEEPTDVLDCGNSGTSMRLLTGLLAGQSFFSVLSGDKYLRARPMKRVVGPLSKMGARIGGRAGGEKAPLAIQGSQLKGIEYDSPVSSAQVKSAIMLAGLYADGETVVREPHLSRDHSERMLRAFGANVETFPGGVKVRGGAELTGRDIVVPGDISSAAFFMVAALIVPGAELVIRGVGVNPTRTGIIDILKGMGGDLELLNERDETGEPVADIRVRYSQLKAMEISGEVVPRAIDEFPAICVAASLAQGTTVVRGASELRVKETDRIAAMADNLKRAGVSVVETPDGMEITGVPALKACAADSFGDHRIAMSMMVAGLVAQGETTISDVDCIATSFPGFRELLEGVVQR</sequence>
<feature type="binding site" evidence="1">
    <location>
        <position position="315"/>
    </location>
    <ligand>
        <name>3-phosphoshikimate</name>
        <dbReference type="ChEBI" id="CHEBI:145989"/>
    </ligand>
</feature>
<keyword evidence="1" id="KW-0963">Cytoplasm</keyword>
<dbReference type="PROSITE" id="PS00104">
    <property type="entry name" value="EPSP_SYNTHASE_1"/>
    <property type="match status" value="1"/>
</dbReference>
<feature type="binding site" evidence="1">
    <location>
        <position position="22"/>
    </location>
    <ligand>
        <name>3-phosphoshikimate</name>
        <dbReference type="ChEBI" id="CHEBI:145989"/>
    </ligand>
</feature>
<feature type="binding site" evidence="1">
    <location>
        <position position="94"/>
    </location>
    <ligand>
        <name>phosphoenolpyruvate</name>
        <dbReference type="ChEBI" id="CHEBI:58702"/>
    </ligand>
</feature>
<dbReference type="InterPro" id="IPR006264">
    <property type="entry name" value="EPSP_synthase"/>
</dbReference>
<feature type="binding site" evidence="1">
    <location>
        <position position="27"/>
    </location>
    <ligand>
        <name>3-phosphoshikimate</name>
        <dbReference type="ChEBI" id="CHEBI:145989"/>
    </ligand>
</feature>
<dbReference type="HAMAP" id="MF_00210">
    <property type="entry name" value="EPSP_synth"/>
    <property type="match status" value="1"/>
</dbReference>
<dbReference type="InterPro" id="IPR001986">
    <property type="entry name" value="Enolpyruvate_Tfrase_dom"/>
</dbReference>
<feature type="binding site" evidence="1">
    <location>
        <position position="388"/>
    </location>
    <ligand>
        <name>phosphoenolpyruvate</name>
        <dbReference type="ChEBI" id="CHEBI:58702"/>
    </ligand>
</feature>
<feature type="domain" description="Enolpyruvate transferase" evidence="2">
    <location>
        <begin position="7"/>
        <end position="422"/>
    </location>
</feature>
<dbReference type="NCBIfam" id="TIGR01356">
    <property type="entry name" value="aroA"/>
    <property type="match status" value="1"/>
</dbReference>
<feature type="active site" description="Proton acceptor" evidence="1">
    <location>
        <position position="315"/>
    </location>
</feature>
<dbReference type="PANTHER" id="PTHR21090:SF5">
    <property type="entry name" value="PENTAFUNCTIONAL AROM POLYPEPTIDE"/>
    <property type="match status" value="1"/>
</dbReference>
<evidence type="ECO:0000259" key="2">
    <source>
        <dbReference type="Pfam" id="PF00275"/>
    </source>
</evidence>
<feature type="binding site" evidence="1">
    <location>
        <position position="346"/>
    </location>
    <ligand>
        <name>phosphoenolpyruvate</name>
        <dbReference type="ChEBI" id="CHEBI:58702"/>
    </ligand>
</feature>
<feature type="binding site" evidence="1">
    <location>
        <position position="169"/>
    </location>
    <ligand>
        <name>phosphoenolpyruvate</name>
        <dbReference type="ChEBI" id="CHEBI:58702"/>
    </ligand>
</feature>
<comment type="subcellular location">
    <subcellularLocation>
        <location evidence="1">Cytoplasm</location>
    </subcellularLocation>
</comment>
<feature type="binding site" evidence="1">
    <location>
        <position position="342"/>
    </location>
    <ligand>
        <name>3-phosphoshikimate</name>
        <dbReference type="ChEBI" id="CHEBI:145989"/>
    </ligand>
</feature>
<gene>
    <name evidence="1 3" type="primary">aroA</name>
    <name evidence="3" type="ORF">KP005_03655</name>
</gene>
<keyword evidence="1" id="KW-0057">Aromatic amino acid biosynthesis</keyword>
<dbReference type="EMBL" id="CP076724">
    <property type="protein sequence ID" value="QWV98398.1"/>
    <property type="molecule type" value="Genomic_DNA"/>
</dbReference>
<organism evidence="3 4">
    <name type="scientific">Geomonas diazotrophica</name>
    <dbReference type="NCBI Taxonomy" id="2843197"/>
    <lineage>
        <taxon>Bacteria</taxon>
        <taxon>Pseudomonadati</taxon>
        <taxon>Thermodesulfobacteriota</taxon>
        <taxon>Desulfuromonadia</taxon>
        <taxon>Geobacterales</taxon>
        <taxon>Geobacteraceae</taxon>
        <taxon>Geomonas</taxon>
    </lineage>
</organism>
<comment type="caution">
    <text evidence="1">Lacks conserved residue(s) required for the propagation of feature annotation.</text>
</comment>
<dbReference type="PROSITE" id="PS00885">
    <property type="entry name" value="EPSP_SYNTHASE_2"/>
    <property type="match status" value="1"/>
</dbReference>
<feature type="binding site" evidence="1">
    <location>
        <position position="122"/>
    </location>
    <ligand>
        <name>phosphoenolpyruvate</name>
        <dbReference type="ChEBI" id="CHEBI:58702"/>
    </ligand>
</feature>
<comment type="similarity">
    <text evidence="1">Belongs to the EPSP synthase family.</text>
</comment>
<name>A0ABX8JKW9_9BACT</name>
<dbReference type="CDD" id="cd01556">
    <property type="entry name" value="EPSP_synthase"/>
    <property type="match status" value="1"/>
</dbReference>
<feature type="binding site" evidence="1">
    <location>
        <position position="22"/>
    </location>
    <ligand>
        <name>phosphoenolpyruvate</name>
        <dbReference type="ChEBI" id="CHEBI:58702"/>
    </ligand>
</feature>
<dbReference type="GO" id="GO:0003866">
    <property type="term" value="F:3-phosphoshikimate 1-carboxyvinyltransferase activity"/>
    <property type="evidence" value="ECO:0007669"/>
    <property type="project" value="UniProtKB-EC"/>
</dbReference>
<feature type="binding site" evidence="1">
    <location>
        <position position="23"/>
    </location>
    <ligand>
        <name>3-phosphoshikimate</name>
        <dbReference type="ChEBI" id="CHEBI:145989"/>
    </ligand>
</feature>
<comment type="function">
    <text evidence="1">Catalyzes the transfer of the enolpyruvyl moiety of phosphoenolpyruvate (PEP) to the 5-hydroxyl of shikimate-3-phosphate (S3P) to produce enolpyruvyl shikimate-3-phosphate and inorganic phosphate.</text>
</comment>
<protein>
    <recommendedName>
        <fullName evidence="1">3-phosphoshikimate 1-carboxyvinyltransferase</fullName>
        <ecNumber evidence="1">2.5.1.19</ecNumber>
    </recommendedName>
    <alternativeName>
        <fullName evidence="1">5-enolpyruvylshikimate-3-phosphate synthase</fullName>
        <shortName evidence="1">EPSP synthase</shortName>
        <shortName evidence="1">EPSPS</shortName>
    </alternativeName>
</protein>
<reference evidence="3 4" key="1">
    <citation type="submission" date="2021-06" db="EMBL/GenBank/DDBJ databases">
        <title>Gemonas diversity in paddy soil.</title>
        <authorList>
            <person name="Liu G."/>
        </authorList>
    </citation>
    <scope>NUCLEOTIDE SEQUENCE [LARGE SCALE GENOMIC DNA]</scope>
    <source>
        <strain evidence="3 4">RG29</strain>
    </source>
</reference>